<comment type="caution">
    <text evidence="2">The sequence shown here is derived from an EMBL/GenBank/DDBJ whole genome shotgun (WGS) entry which is preliminary data.</text>
</comment>
<proteinExistence type="predicted"/>
<reference evidence="2 3" key="1">
    <citation type="submission" date="2020-07" db="EMBL/GenBank/DDBJ databases">
        <title>Endozoicomonas sp. nov., isolated from sediment.</title>
        <authorList>
            <person name="Gu T."/>
        </authorList>
    </citation>
    <scope>NUCLEOTIDE SEQUENCE [LARGE SCALE GENOMIC DNA]</scope>
    <source>
        <strain evidence="2 3">SM1973</strain>
    </source>
</reference>
<dbReference type="Pfam" id="PF13453">
    <property type="entry name" value="Zn_ribbon_TFIIB"/>
    <property type="match status" value="1"/>
</dbReference>
<dbReference type="AlphaFoldDB" id="A0A853I1J6"/>
<keyword evidence="3" id="KW-1185">Reference proteome</keyword>
<evidence type="ECO:0000313" key="2">
    <source>
        <dbReference type="EMBL" id="NYZ65312.1"/>
    </source>
</evidence>
<evidence type="ECO:0000259" key="1">
    <source>
        <dbReference type="Pfam" id="PF13453"/>
    </source>
</evidence>
<protein>
    <submittedName>
        <fullName evidence="2">Zf-TFIIB domain-containing protein</fullName>
    </submittedName>
</protein>
<evidence type="ECO:0000313" key="3">
    <source>
        <dbReference type="Proteomes" id="UP000569732"/>
    </source>
</evidence>
<feature type="domain" description="Transcription factor zinc-finger" evidence="1">
    <location>
        <begin position="2"/>
        <end position="44"/>
    </location>
</feature>
<dbReference type="RefSeq" id="WP_180567343.1">
    <property type="nucleotide sequence ID" value="NZ_JACCKB010000004.1"/>
</dbReference>
<dbReference type="EMBL" id="JACCKB010000004">
    <property type="protein sequence ID" value="NYZ65312.1"/>
    <property type="molecule type" value="Genomic_DNA"/>
</dbReference>
<gene>
    <name evidence="2" type="ORF">H0A36_04770</name>
</gene>
<sequence>MKCTSCKKGVLTPTRLDKQIPCMTCNSCKGNWLYLEDYLNWKEKNPEAKFKNIKTNIKPRATTSALLCPKTSIIMSRFRISSKYEYKVNLSPTINGIWLEKDVWELLKKEGLGDKLNQIFTDPWQRKIKKEMSKAMFENMYQQQFGEDDYEEIKKIKAWLSKHPKKIHLIGYLHSDNPYSATN</sequence>
<accession>A0A853I1J6</accession>
<name>A0A853I1J6_9GAMM</name>
<dbReference type="Proteomes" id="UP000569732">
    <property type="component" value="Unassembled WGS sequence"/>
</dbReference>
<organism evidence="2 3">
    <name type="scientific">Spartinivicinus marinus</name>
    <dbReference type="NCBI Taxonomy" id="2994442"/>
    <lineage>
        <taxon>Bacteria</taxon>
        <taxon>Pseudomonadati</taxon>
        <taxon>Pseudomonadota</taxon>
        <taxon>Gammaproteobacteria</taxon>
        <taxon>Oceanospirillales</taxon>
        <taxon>Zooshikellaceae</taxon>
        <taxon>Spartinivicinus</taxon>
    </lineage>
</organism>
<dbReference type="InterPro" id="IPR027392">
    <property type="entry name" value="TF_Znf"/>
</dbReference>